<reference evidence="1 2" key="1">
    <citation type="journal article" date="2008" name="Nature">
        <title>Genome analysis of the platypus reveals unique signatures of evolution.</title>
        <authorList>
            <person name="Warren W.C."/>
            <person name="Hillier L.W."/>
            <person name="Marshall Graves J.A."/>
            <person name="Birney E."/>
            <person name="Ponting C.P."/>
            <person name="Grutzner F."/>
            <person name="Belov K."/>
            <person name="Miller W."/>
            <person name="Clarke L."/>
            <person name="Chinwalla A.T."/>
            <person name="Yang S.P."/>
            <person name="Heger A."/>
            <person name="Locke D.P."/>
            <person name="Miethke P."/>
            <person name="Waters P.D."/>
            <person name="Veyrunes F."/>
            <person name="Fulton L."/>
            <person name="Fulton B."/>
            <person name="Graves T."/>
            <person name="Wallis J."/>
            <person name="Puente X.S."/>
            <person name="Lopez-Otin C."/>
            <person name="Ordonez G.R."/>
            <person name="Eichler E.E."/>
            <person name="Chen L."/>
            <person name="Cheng Z."/>
            <person name="Deakin J.E."/>
            <person name="Alsop A."/>
            <person name="Thompson K."/>
            <person name="Kirby P."/>
            <person name="Papenfuss A.T."/>
            <person name="Wakefield M.J."/>
            <person name="Olender T."/>
            <person name="Lancet D."/>
            <person name="Huttley G.A."/>
            <person name="Smit A.F."/>
            <person name="Pask A."/>
            <person name="Temple-Smith P."/>
            <person name="Batzer M.A."/>
            <person name="Walker J.A."/>
            <person name="Konkel M.K."/>
            <person name="Harris R.S."/>
            <person name="Whittington C.M."/>
            <person name="Wong E.S."/>
            <person name="Gemmell N.J."/>
            <person name="Buschiazzo E."/>
            <person name="Vargas Jentzsch I.M."/>
            <person name="Merkel A."/>
            <person name="Schmitz J."/>
            <person name="Zemann A."/>
            <person name="Churakov G."/>
            <person name="Kriegs J.O."/>
            <person name="Brosius J."/>
            <person name="Murchison E.P."/>
            <person name="Sachidanandam R."/>
            <person name="Smith C."/>
            <person name="Hannon G.J."/>
            <person name="Tsend-Ayush E."/>
            <person name="McMillan D."/>
            <person name="Attenborough R."/>
            <person name="Rens W."/>
            <person name="Ferguson-Smith M."/>
            <person name="Lefevre C.M."/>
            <person name="Sharp J.A."/>
            <person name="Nicholas K.R."/>
            <person name="Ray D.A."/>
            <person name="Kube M."/>
            <person name="Reinhardt R."/>
            <person name="Pringle T.H."/>
            <person name="Taylor J."/>
            <person name="Jones R.C."/>
            <person name="Nixon B."/>
            <person name="Dacheux J.L."/>
            <person name="Niwa H."/>
            <person name="Sekita Y."/>
            <person name="Huang X."/>
            <person name="Stark A."/>
            <person name="Kheradpour P."/>
            <person name="Kellis M."/>
            <person name="Flicek P."/>
            <person name="Chen Y."/>
            <person name="Webber C."/>
            <person name="Hardison R."/>
            <person name="Nelson J."/>
            <person name="Hallsworth-Pepin K."/>
            <person name="Delehaunty K."/>
            <person name="Markovic C."/>
            <person name="Minx P."/>
            <person name="Feng Y."/>
            <person name="Kremitzki C."/>
            <person name="Mitreva M."/>
            <person name="Glasscock J."/>
            <person name="Wylie T."/>
            <person name="Wohldmann P."/>
            <person name="Thiru P."/>
            <person name="Nhan M.N."/>
            <person name="Pohl C.S."/>
            <person name="Smith S.M."/>
            <person name="Hou S."/>
            <person name="Nefedov M."/>
            <person name="de Jong P.J."/>
            <person name="Renfree M.B."/>
            <person name="Mardis E.R."/>
            <person name="Wilson R.K."/>
        </authorList>
    </citation>
    <scope>NUCLEOTIDE SEQUENCE [LARGE SCALE GENOMIC DNA]</scope>
    <source>
        <strain evidence="1 2">Glennie</strain>
    </source>
</reference>
<accession>A0A6I8NQQ5</accession>
<dbReference type="AlphaFoldDB" id="A0A6I8NQQ5"/>
<dbReference type="GeneTree" id="ENSGT00390000010849"/>
<reference evidence="1" key="3">
    <citation type="submission" date="2025-09" db="UniProtKB">
        <authorList>
            <consortium name="Ensembl"/>
        </authorList>
    </citation>
    <scope>IDENTIFICATION</scope>
    <source>
        <strain evidence="1">Glennie</strain>
    </source>
</reference>
<dbReference type="OMA" id="LWIVEVA"/>
<proteinExistence type="predicted"/>
<reference evidence="1" key="2">
    <citation type="submission" date="2025-08" db="UniProtKB">
        <authorList>
            <consortium name="Ensembl"/>
        </authorList>
    </citation>
    <scope>IDENTIFICATION</scope>
    <source>
        <strain evidence="1">Glennie</strain>
    </source>
</reference>
<protein>
    <submittedName>
        <fullName evidence="1">Uncharacterized protein</fullName>
    </submittedName>
</protein>
<evidence type="ECO:0000313" key="1">
    <source>
        <dbReference type="Ensembl" id="ENSOANP00000043397.1"/>
    </source>
</evidence>
<dbReference type="InParanoid" id="A0A6I8NQQ5"/>
<sequence length="151" mass="15750">MDTGRTHPEVLRVHVELVAVQFTQLGEGALEVVEVLDGIAKGSQHLLPMGLDLGVSQHSGGGGQVAEGVKEPLGPGVDNQQPGGLLLSAQMHHCVGFASLLENADVQRRNVWSQPGLCFLSPAQALPGPLFGPLPGLSLTADWLCLGWGPP</sequence>
<dbReference type="Proteomes" id="UP000002279">
    <property type="component" value="Chromosome 2"/>
</dbReference>
<name>A0A6I8NQQ5_ORNAN</name>
<evidence type="ECO:0000313" key="2">
    <source>
        <dbReference type="Proteomes" id="UP000002279"/>
    </source>
</evidence>
<keyword evidence="2" id="KW-1185">Reference proteome</keyword>
<organism evidence="1 2">
    <name type="scientific">Ornithorhynchus anatinus</name>
    <name type="common">Duckbill platypus</name>
    <dbReference type="NCBI Taxonomy" id="9258"/>
    <lineage>
        <taxon>Eukaryota</taxon>
        <taxon>Metazoa</taxon>
        <taxon>Chordata</taxon>
        <taxon>Craniata</taxon>
        <taxon>Vertebrata</taxon>
        <taxon>Euteleostomi</taxon>
        <taxon>Mammalia</taxon>
        <taxon>Monotremata</taxon>
        <taxon>Ornithorhynchidae</taxon>
        <taxon>Ornithorhynchus</taxon>
    </lineage>
</organism>
<dbReference type="Ensembl" id="ENSOANT00000052380.1">
    <property type="protein sequence ID" value="ENSOANP00000043397.1"/>
    <property type="gene ID" value="ENSOANG00000038856.1"/>
</dbReference>